<dbReference type="SUPFAM" id="SSF53756">
    <property type="entry name" value="UDP-Glycosyltransferase/glycogen phosphorylase"/>
    <property type="match status" value="1"/>
</dbReference>
<dbReference type="STRING" id="1798364.A3G54_04015"/>
<dbReference type="EMBL" id="MFIQ01000017">
    <property type="protein sequence ID" value="OGF93428.1"/>
    <property type="molecule type" value="Genomic_DNA"/>
</dbReference>
<dbReference type="PANTHER" id="PTHR45947">
    <property type="entry name" value="SULFOQUINOVOSYL TRANSFERASE SQD2"/>
    <property type="match status" value="1"/>
</dbReference>
<dbReference type="InterPro" id="IPR001296">
    <property type="entry name" value="Glyco_trans_1"/>
</dbReference>
<feature type="domain" description="Glycosyltransferase subfamily 4-like N-terminal" evidence="2">
    <location>
        <begin position="38"/>
        <end position="147"/>
    </location>
</feature>
<evidence type="ECO:0000259" key="1">
    <source>
        <dbReference type="Pfam" id="PF00534"/>
    </source>
</evidence>
<accession>A0A1F5XZT1</accession>
<dbReference type="GO" id="GO:0016757">
    <property type="term" value="F:glycosyltransferase activity"/>
    <property type="evidence" value="ECO:0007669"/>
    <property type="project" value="InterPro"/>
</dbReference>
<dbReference type="CDD" id="cd03801">
    <property type="entry name" value="GT4_PimA-like"/>
    <property type="match status" value="1"/>
</dbReference>
<evidence type="ECO:0008006" key="5">
    <source>
        <dbReference type="Google" id="ProtNLM"/>
    </source>
</evidence>
<proteinExistence type="predicted"/>
<feature type="domain" description="Glycosyl transferase family 1" evidence="1">
    <location>
        <begin position="170"/>
        <end position="311"/>
    </location>
</feature>
<sequence length="339" mass="38748">MKICLYLEFYHFLGGILFKKIGTGLLSSYRNQIRALKFLNIPYTEKWASDCDILQINTPWIKSLYLMRLARRQGKKIIIWAHVTVEDAMQVFRFMPLVAPVFKKYLTYAYGRGDIVFCPSEYTKTLLLAYGLPPEKLVVLSNGVDTNLYCASEEKRNFMRRQYGIEGLAVGTVGLVLPRKGTDTFIYLAKEFPKNKFLWFGKIYSGLLVKPLPKELPLNAFFPGFVDDAVAAFNALDIFIFPSYEENEGMAILEAAAIGLPIVVRDIPVYEGWLRHGENCLKAKNDAEFRKHIEMLIENKEMRLKLGQGAKALAESKSIDILSRNAGDIYKKLLNWDIK</sequence>
<gene>
    <name evidence="3" type="ORF">A3G54_04015</name>
</gene>
<evidence type="ECO:0000313" key="3">
    <source>
        <dbReference type="EMBL" id="OGF93428.1"/>
    </source>
</evidence>
<evidence type="ECO:0000259" key="2">
    <source>
        <dbReference type="Pfam" id="PF13439"/>
    </source>
</evidence>
<dbReference type="Gene3D" id="3.40.50.2000">
    <property type="entry name" value="Glycogen Phosphorylase B"/>
    <property type="match status" value="2"/>
</dbReference>
<dbReference type="AlphaFoldDB" id="A0A1F5XZT1"/>
<dbReference type="Pfam" id="PF00534">
    <property type="entry name" value="Glycos_transf_1"/>
    <property type="match status" value="1"/>
</dbReference>
<dbReference type="Pfam" id="PF13439">
    <property type="entry name" value="Glyco_transf_4"/>
    <property type="match status" value="1"/>
</dbReference>
<name>A0A1F5XZT1_9BACT</name>
<reference evidence="3 4" key="1">
    <citation type="journal article" date="2016" name="Nat. Commun.">
        <title>Thousands of microbial genomes shed light on interconnected biogeochemical processes in an aquifer system.</title>
        <authorList>
            <person name="Anantharaman K."/>
            <person name="Brown C.T."/>
            <person name="Hug L.A."/>
            <person name="Sharon I."/>
            <person name="Castelle C.J."/>
            <person name="Probst A.J."/>
            <person name="Thomas B.C."/>
            <person name="Singh A."/>
            <person name="Wilkins M.J."/>
            <person name="Karaoz U."/>
            <person name="Brodie E.L."/>
            <person name="Williams K.H."/>
            <person name="Hubbard S.S."/>
            <person name="Banfield J.F."/>
        </authorList>
    </citation>
    <scope>NUCLEOTIDE SEQUENCE [LARGE SCALE GENOMIC DNA]</scope>
</reference>
<dbReference type="InterPro" id="IPR028098">
    <property type="entry name" value="Glyco_trans_4-like_N"/>
</dbReference>
<organism evidence="3 4">
    <name type="scientific">Candidatus Giovannonibacteria bacterium RIFCSPLOWO2_12_FULL_44_15</name>
    <dbReference type="NCBI Taxonomy" id="1798364"/>
    <lineage>
        <taxon>Bacteria</taxon>
        <taxon>Candidatus Giovannoniibacteriota</taxon>
    </lineage>
</organism>
<evidence type="ECO:0000313" key="4">
    <source>
        <dbReference type="Proteomes" id="UP000178894"/>
    </source>
</evidence>
<protein>
    <recommendedName>
        <fullName evidence="5">Glycosyl transferase family 1 domain-containing protein</fullName>
    </recommendedName>
</protein>
<dbReference type="Proteomes" id="UP000178894">
    <property type="component" value="Unassembled WGS sequence"/>
</dbReference>
<comment type="caution">
    <text evidence="3">The sequence shown here is derived from an EMBL/GenBank/DDBJ whole genome shotgun (WGS) entry which is preliminary data.</text>
</comment>
<dbReference type="PANTHER" id="PTHR45947:SF3">
    <property type="entry name" value="SULFOQUINOVOSYL TRANSFERASE SQD2"/>
    <property type="match status" value="1"/>
</dbReference>
<dbReference type="InterPro" id="IPR050194">
    <property type="entry name" value="Glycosyltransferase_grp1"/>
</dbReference>